<feature type="region of interest" description="Disordered" evidence="1">
    <location>
        <begin position="45"/>
        <end position="87"/>
    </location>
</feature>
<sequence length="434" mass="47607">MHSCIKKKKSRAVPRLSQKILAWIPFVPRRLGVFLDASASRRVIPARPPPLPPVRVRPRKRTNGSSPMLPLRRLPPLPPPLARGPAPRRLLSTAASAAAASPLPWPGLHAWRQAPPSDLRTWGPDGPCASDADELATPEAGAGAGSSLAEMGALVLSTADPLAKAGLTHAAFSRWAAGLPVGQATAPDHPARPDKPVVVTQKEITTHKEMGVPLNAYMLHNLAHVELNAIDLAWDTVVRFAPLRDTLGDGFFADFARVADDESRHFRWYSQRLAEVGFSYGDMPVHNLLWRECAKSSSDVSARLAVIPMVQEARGLDAGPRLVQRLCGFGDHRSANIVARVAEEELAHVSVGLYWFLKVCQMMGREPGDTFKDLIKEYDIVLKGPFNYPARDEAGIPRDWYDEKFKQEAAQKLSEVHDRLACIVEMEKENASAT</sequence>
<keyword evidence="3" id="KW-1185">Reference proteome</keyword>
<proteinExistence type="predicted"/>
<name>A0AAQ3WSG9_PASNO</name>
<evidence type="ECO:0000256" key="1">
    <source>
        <dbReference type="SAM" id="MobiDB-lite"/>
    </source>
</evidence>
<reference evidence="2 3" key="1">
    <citation type="submission" date="2024-02" db="EMBL/GenBank/DDBJ databases">
        <title>High-quality chromosome-scale genome assembly of Pensacola bahiagrass (Paspalum notatum Flugge var. saurae).</title>
        <authorList>
            <person name="Vega J.M."/>
            <person name="Podio M."/>
            <person name="Orjuela J."/>
            <person name="Siena L.A."/>
            <person name="Pessino S.C."/>
            <person name="Combes M.C."/>
            <person name="Mariac C."/>
            <person name="Albertini E."/>
            <person name="Pupilli F."/>
            <person name="Ortiz J.P.A."/>
            <person name="Leblanc O."/>
        </authorList>
    </citation>
    <scope>NUCLEOTIDE SEQUENCE [LARGE SCALE GENOMIC DNA]</scope>
    <source>
        <strain evidence="2">R1</strain>
        <tissue evidence="2">Leaf</tissue>
    </source>
</reference>
<organism evidence="2 3">
    <name type="scientific">Paspalum notatum var. saurae</name>
    <dbReference type="NCBI Taxonomy" id="547442"/>
    <lineage>
        <taxon>Eukaryota</taxon>
        <taxon>Viridiplantae</taxon>
        <taxon>Streptophyta</taxon>
        <taxon>Embryophyta</taxon>
        <taxon>Tracheophyta</taxon>
        <taxon>Spermatophyta</taxon>
        <taxon>Magnoliopsida</taxon>
        <taxon>Liliopsida</taxon>
        <taxon>Poales</taxon>
        <taxon>Poaceae</taxon>
        <taxon>PACMAD clade</taxon>
        <taxon>Panicoideae</taxon>
        <taxon>Andropogonodae</taxon>
        <taxon>Paspaleae</taxon>
        <taxon>Paspalinae</taxon>
        <taxon>Paspalum</taxon>
    </lineage>
</organism>
<dbReference type="EMBL" id="CP144748">
    <property type="protein sequence ID" value="WVZ72778.1"/>
    <property type="molecule type" value="Genomic_DNA"/>
</dbReference>
<feature type="compositionally biased region" description="Pro residues" evidence="1">
    <location>
        <begin position="73"/>
        <end position="82"/>
    </location>
</feature>
<feature type="region of interest" description="Disordered" evidence="1">
    <location>
        <begin position="116"/>
        <end position="143"/>
    </location>
</feature>
<gene>
    <name evidence="2" type="ORF">U9M48_021187</name>
</gene>
<evidence type="ECO:0000313" key="3">
    <source>
        <dbReference type="Proteomes" id="UP001341281"/>
    </source>
</evidence>
<dbReference type="SUPFAM" id="SSF47240">
    <property type="entry name" value="Ferritin-like"/>
    <property type="match status" value="1"/>
</dbReference>
<dbReference type="InterPro" id="IPR007402">
    <property type="entry name" value="DUF455"/>
</dbReference>
<dbReference type="EMBL" id="CP144748">
    <property type="protein sequence ID" value="WVZ72780.1"/>
    <property type="molecule type" value="Genomic_DNA"/>
</dbReference>
<evidence type="ECO:0008006" key="4">
    <source>
        <dbReference type="Google" id="ProtNLM"/>
    </source>
</evidence>
<evidence type="ECO:0000313" key="2">
    <source>
        <dbReference type="EMBL" id="WVZ72778.1"/>
    </source>
</evidence>
<dbReference type="PANTHER" id="PTHR42782:SF4">
    <property type="entry name" value="DUF455 DOMAIN-CONTAINING PROTEIN"/>
    <property type="match status" value="1"/>
</dbReference>
<dbReference type="Pfam" id="PF04305">
    <property type="entry name" value="DUF455"/>
    <property type="match status" value="1"/>
</dbReference>
<dbReference type="Proteomes" id="UP001341281">
    <property type="component" value="Chromosome 04"/>
</dbReference>
<feature type="compositionally biased region" description="Pro residues" evidence="1">
    <location>
        <begin position="46"/>
        <end position="55"/>
    </location>
</feature>
<dbReference type="InterPro" id="IPR009078">
    <property type="entry name" value="Ferritin-like_SF"/>
</dbReference>
<dbReference type="AlphaFoldDB" id="A0AAQ3WSG9"/>
<dbReference type="CDD" id="cd00657">
    <property type="entry name" value="Ferritin_like"/>
    <property type="match status" value="1"/>
</dbReference>
<protein>
    <recommendedName>
        <fullName evidence="4">DUF455 family protein</fullName>
    </recommendedName>
</protein>
<dbReference type="EMBL" id="CP144748">
    <property type="protein sequence ID" value="WVZ72779.1"/>
    <property type="molecule type" value="Genomic_DNA"/>
</dbReference>
<accession>A0AAQ3WSG9</accession>
<dbReference type="PANTHER" id="PTHR42782">
    <property type="entry name" value="SI:CH73-314G15.3"/>
    <property type="match status" value="1"/>
</dbReference>